<feature type="compositionally biased region" description="Low complexity" evidence="1">
    <location>
        <begin position="47"/>
        <end position="100"/>
    </location>
</feature>
<feature type="region of interest" description="Disordered" evidence="1">
    <location>
        <begin position="113"/>
        <end position="143"/>
    </location>
</feature>
<comment type="caution">
    <text evidence="3">The sequence shown here is derived from an EMBL/GenBank/DDBJ whole genome shotgun (WGS) entry which is preliminary data.</text>
</comment>
<dbReference type="Proteomes" id="UP001550850">
    <property type="component" value="Unassembled WGS sequence"/>
</dbReference>
<reference evidence="3 4" key="1">
    <citation type="submission" date="2024-06" db="EMBL/GenBank/DDBJ databases">
        <title>The Natural Products Discovery Center: Release of the First 8490 Sequenced Strains for Exploring Actinobacteria Biosynthetic Diversity.</title>
        <authorList>
            <person name="Kalkreuter E."/>
            <person name="Kautsar S.A."/>
            <person name="Yang D."/>
            <person name="Bader C.D."/>
            <person name="Teijaro C.N."/>
            <person name="Fluegel L."/>
            <person name="Davis C.M."/>
            <person name="Simpson J.R."/>
            <person name="Lauterbach L."/>
            <person name="Steele A.D."/>
            <person name="Gui C."/>
            <person name="Meng S."/>
            <person name="Li G."/>
            <person name="Viehrig K."/>
            <person name="Ye F."/>
            <person name="Su P."/>
            <person name="Kiefer A.F."/>
            <person name="Nichols A."/>
            <person name="Cepeda A.J."/>
            <person name="Yan W."/>
            <person name="Fan B."/>
            <person name="Jiang Y."/>
            <person name="Adhikari A."/>
            <person name="Zheng C.-J."/>
            <person name="Schuster L."/>
            <person name="Cowan T.M."/>
            <person name="Smanski M.J."/>
            <person name="Chevrette M.G."/>
            <person name="De Carvalho L.P.S."/>
            <person name="Shen B."/>
        </authorList>
    </citation>
    <scope>NUCLEOTIDE SEQUENCE [LARGE SCALE GENOMIC DNA]</scope>
    <source>
        <strain evidence="3 4">NPDC038104</strain>
    </source>
</reference>
<protein>
    <submittedName>
        <fullName evidence="3">Uncharacterized protein</fullName>
    </submittedName>
</protein>
<evidence type="ECO:0000313" key="3">
    <source>
        <dbReference type="EMBL" id="MEU3556878.1"/>
    </source>
</evidence>
<evidence type="ECO:0000256" key="2">
    <source>
        <dbReference type="SAM" id="Phobius"/>
    </source>
</evidence>
<accession>A0ABV2YMC5</accession>
<dbReference type="RefSeq" id="WP_359290720.1">
    <property type="nucleotide sequence ID" value="NZ_BEVZ01000001.1"/>
</dbReference>
<feature type="transmembrane region" description="Helical" evidence="2">
    <location>
        <begin position="152"/>
        <end position="173"/>
    </location>
</feature>
<gene>
    <name evidence="3" type="ORF">AB0E65_22075</name>
</gene>
<keyword evidence="4" id="KW-1185">Reference proteome</keyword>
<dbReference type="EMBL" id="JBEZUR010000042">
    <property type="protein sequence ID" value="MEU3556878.1"/>
    <property type="molecule type" value="Genomic_DNA"/>
</dbReference>
<feature type="compositionally biased region" description="Low complexity" evidence="1">
    <location>
        <begin position="1"/>
        <end position="14"/>
    </location>
</feature>
<sequence length="397" mass="40907">MSEQAVDQAAQPQEPQEPTPVLPQQSATEPPSPPTAPPAADAPPAPAADAPSAVDAPPAPVTDAPAVVDAPPAPAADAPSVVDAPPAPAADAPPATDAPAAFAAPGAALPVEAPVTGAPPAEAGNPFAAPRAAAGAERAKPARDHRRLLRAVGRWTAAAVVFAAVGTGAAYGITSMERTDVPGLATEPDGRWDYPELVRPPLPEGSPAPFADDNPAGAHHADLRALLLPAPEGATADKELAGDENGWLKKKAFLAAFEKDTREDLSQLLTDNGLRHIAARGWTMPDGTRTEIYLLHFNTAEQVEAGVWDSMATYGEPGFLPAGTEAWEADESWPAKAALADVPLLAYLEVKPYGDEQSRHAYLNAGDTLAVITQTRKGTAPAVPFQQTVVLQSQLLG</sequence>
<keyword evidence="2" id="KW-1133">Transmembrane helix</keyword>
<name>A0ABV2YMC5_9ACTN</name>
<proteinExistence type="predicted"/>
<feature type="region of interest" description="Disordered" evidence="1">
    <location>
        <begin position="1"/>
        <end position="100"/>
    </location>
</feature>
<feature type="compositionally biased region" description="Pro residues" evidence="1">
    <location>
        <begin position="30"/>
        <end position="46"/>
    </location>
</feature>
<evidence type="ECO:0000256" key="1">
    <source>
        <dbReference type="SAM" id="MobiDB-lite"/>
    </source>
</evidence>
<keyword evidence="2" id="KW-0812">Transmembrane</keyword>
<organism evidence="3 4">
    <name type="scientific">Streptomyces fragilis</name>
    <dbReference type="NCBI Taxonomy" id="67301"/>
    <lineage>
        <taxon>Bacteria</taxon>
        <taxon>Bacillati</taxon>
        <taxon>Actinomycetota</taxon>
        <taxon>Actinomycetes</taxon>
        <taxon>Kitasatosporales</taxon>
        <taxon>Streptomycetaceae</taxon>
        <taxon>Streptomyces</taxon>
    </lineage>
</organism>
<keyword evidence="2" id="KW-0472">Membrane</keyword>
<feature type="compositionally biased region" description="Low complexity" evidence="1">
    <location>
        <begin position="113"/>
        <end position="136"/>
    </location>
</feature>
<evidence type="ECO:0000313" key="4">
    <source>
        <dbReference type="Proteomes" id="UP001550850"/>
    </source>
</evidence>